<protein>
    <submittedName>
        <fullName evidence="2">Uncharacterized protein</fullName>
    </submittedName>
</protein>
<dbReference type="AlphaFoldDB" id="A0A318UD79"/>
<feature type="signal peptide" evidence="1">
    <location>
        <begin position="1"/>
        <end position="32"/>
    </location>
</feature>
<evidence type="ECO:0000313" key="2">
    <source>
        <dbReference type="EMBL" id="PYF74356.1"/>
    </source>
</evidence>
<evidence type="ECO:0000256" key="1">
    <source>
        <dbReference type="SAM" id="SignalP"/>
    </source>
</evidence>
<feature type="chain" id="PRO_5016435300" evidence="1">
    <location>
        <begin position="33"/>
        <end position="171"/>
    </location>
</feature>
<keyword evidence="1" id="KW-0732">Signal</keyword>
<evidence type="ECO:0000313" key="3">
    <source>
        <dbReference type="Proteomes" id="UP000248198"/>
    </source>
</evidence>
<proteinExistence type="predicted"/>
<keyword evidence="3" id="KW-1185">Reference proteome</keyword>
<dbReference type="Proteomes" id="UP000248198">
    <property type="component" value="Unassembled WGS sequence"/>
</dbReference>
<dbReference type="EMBL" id="QKLU01000004">
    <property type="protein sequence ID" value="PYF74356.1"/>
    <property type="molecule type" value="Genomic_DNA"/>
</dbReference>
<accession>A0A318UD79</accession>
<sequence length="171" mass="19786">MIKVIVKNKIWSMKKIILMVCVLCLVHLRIQAQGKEQLQVLKKAKIGYEYVFGTWTAENEGETHLTYLGKFHASNGKTYQVMTSKWLWGLSKRATNRILIFDGQNRYLGNYMVSVADDLPYKMEKGKMWFKNTEECPNRSLFSVDLRQGVPEKIFIECSKGAGDEYVFEKG</sequence>
<reference evidence="2 3" key="1">
    <citation type="submission" date="2018-06" db="EMBL/GenBank/DDBJ databases">
        <title>Genomic Encyclopedia of Archaeal and Bacterial Type Strains, Phase II (KMG-II): from individual species to whole genera.</title>
        <authorList>
            <person name="Goeker M."/>
        </authorList>
    </citation>
    <scope>NUCLEOTIDE SEQUENCE [LARGE SCALE GENOMIC DNA]</scope>
    <source>
        <strain evidence="2 3">DSM 27372</strain>
    </source>
</reference>
<organism evidence="2 3">
    <name type="scientific">Pedobacter nutrimenti</name>
    <dbReference type="NCBI Taxonomy" id="1241337"/>
    <lineage>
        <taxon>Bacteria</taxon>
        <taxon>Pseudomonadati</taxon>
        <taxon>Bacteroidota</taxon>
        <taxon>Sphingobacteriia</taxon>
        <taxon>Sphingobacteriales</taxon>
        <taxon>Sphingobacteriaceae</taxon>
        <taxon>Pedobacter</taxon>
    </lineage>
</organism>
<comment type="caution">
    <text evidence="2">The sequence shown here is derived from an EMBL/GenBank/DDBJ whole genome shotgun (WGS) entry which is preliminary data.</text>
</comment>
<gene>
    <name evidence="2" type="ORF">B0O44_104527</name>
</gene>
<name>A0A318UD79_9SPHI</name>